<dbReference type="PANTHER" id="PTHR46225:SF1">
    <property type="entry name" value="RING_U-BOX SUPERFAMILY PROTEIN"/>
    <property type="match status" value="1"/>
</dbReference>
<feature type="transmembrane region" description="Helical" evidence="2">
    <location>
        <begin position="145"/>
        <end position="163"/>
    </location>
</feature>
<gene>
    <name evidence="4" type="primary">At4g11680_6</name>
    <name evidence="4" type="ORF">g.40061</name>
</gene>
<organism evidence="4">
    <name type="scientific">Anthurium amnicola</name>
    <dbReference type="NCBI Taxonomy" id="1678845"/>
    <lineage>
        <taxon>Eukaryota</taxon>
        <taxon>Viridiplantae</taxon>
        <taxon>Streptophyta</taxon>
        <taxon>Embryophyta</taxon>
        <taxon>Tracheophyta</taxon>
        <taxon>Spermatophyta</taxon>
        <taxon>Magnoliopsida</taxon>
        <taxon>Liliopsida</taxon>
        <taxon>Araceae</taxon>
        <taxon>Pothoideae</taxon>
        <taxon>Potheae</taxon>
        <taxon>Anthurium</taxon>
    </lineage>
</organism>
<dbReference type="EMBL" id="GDJX01019271">
    <property type="protein sequence ID" value="JAT48665.1"/>
    <property type="molecule type" value="Transcribed_RNA"/>
</dbReference>
<keyword evidence="1" id="KW-0862">Zinc</keyword>
<sequence length="302" mass="34410">MEARQYSSSPASPTPLPLLVRAAVRVSRARWYGSLRRAFHYQNGLRSDAAGNPFNSGPWLAWEFASLLVQIAGVTVAMAASHRENPVWPLRVWVAGYNLGNLLSLPLLYWRYRHARASAHFSDPEQQLPRWEETRGWHLMNRCRTLLELFFAVWFVMGNVWVFDSRLQGPVGRSPVLHTLCVALLAWNAVGYSFPFLLFLLLCCCVPLASSALGYNMNLGADARGASDDEIASLPHWRFTRAQPAHVDLADKDWECCICLAKYNDKEEVRRLPCAHLFHLRCVDQWLKIIACCPLCKQELER</sequence>
<proteinExistence type="predicted"/>
<dbReference type="PROSITE" id="PS50089">
    <property type="entry name" value="ZF_RING_2"/>
    <property type="match status" value="1"/>
</dbReference>
<dbReference type="SMART" id="SM00184">
    <property type="entry name" value="RING"/>
    <property type="match status" value="1"/>
</dbReference>
<keyword evidence="2" id="KW-0812">Transmembrane</keyword>
<feature type="domain" description="RING-type" evidence="3">
    <location>
        <begin position="256"/>
        <end position="297"/>
    </location>
</feature>
<evidence type="ECO:0000256" key="2">
    <source>
        <dbReference type="SAM" id="Phobius"/>
    </source>
</evidence>
<dbReference type="AlphaFoldDB" id="A0A1D1Y207"/>
<protein>
    <submittedName>
        <fullName evidence="4">E3 ubiquitin-protein ligase At4g11680</fullName>
    </submittedName>
</protein>
<accession>A0A1D1Y207</accession>
<keyword evidence="1" id="KW-0479">Metal-binding</keyword>
<name>A0A1D1Y207_9ARAE</name>
<keyword evidence="1" id="KW-0863">Zinc-finger</keyword>
<feature type="transmembrane region" description="Helical" evidence="2">
    <location>
        <begin position="59"/>
        <end position="80"/>
    </location>
</feature>
<evidence type="ECO:0000256" key="1">
    <source>
        <dbReference type="PROSITE-ProRule" id="PRU00175"/>
    </source>
</evidence>
<feature type="transmembrane region" description="Helical" evidence="2">
    <location>
        <begin position="92"/>
        <end position="110"/>
    </location>
</feature>
<dbReference type="InterPro" id="IPR013083">
    <property type="entry name" value="Znf_RING/FYVE/PHD"/>
</dbReference>
<evidence type="ECO:0000259" key="3">
    <source>
        <dbReference type="PROSITE" id="PS50089"/>
    </source>
</evidence>
<keyword evidence="2" id="KW-0472">Membrane</keyword>
<dbReference type="GO" id="GO:0008270">
    <property type="term" value="F:zinc ion binding"/>
    <property type="evidence" value="ECO:0007669"/>
    <property type="project" value="UniProtKB-KW"/>
</dbReference>
<dbReference type="PANTHER" id="PTHR46225">
    <property type="entry name" value="C3H4 TYPE ZINC FINGER PROTEIN"/>
    <property type="match status" value="1"/>
</dbReference>
<evidence type="ECO:0000313" key="4">
    <source>
        <dbReference type="EMBL" id="JAT48665.1"/>
    </source>
</evidence>
<feature type="transmembrane region" description="Helical" evidence="2">
    <location>
        <begin position="183"/>
        <end position="209"/>
    </location>
</feature>
<dbReference type="InterPro" id="IPR001841">
    <property type="entry name" value="Znf_RING"/>
</dbReference>
<reference evidence="4" key="1">
    <citation type="submission" date="2015-07" db="EMBL/GenBank/DDBJ databases">
        <title>Transcriptome Assembly of Anthurium amnicola.</title>
        <authorList>
            <person name="Suzuki J."/>
        </authorList>
    </citation>
    <scope>NUCLEOTIDE SEQUENCE</scope>
</reference>
<dbReference type="Pfam" id="PF13639">
    <property type="entry name" value="zf-RING_2"/>
    <property type="match status" value="1"/>
</dbReference>
<keyword evidence="2" id="KW-1133">Transmembrane helix</keyword>
<dbReference type="Gene3D" id="3.30.40.10">
    <property type="entry name" value="Zinc/RING finger domain, C3HC4 (zinc finger)"/>
    <property type="match status" value="1"/>
</dbReference>
<dbReference type="SUPFAM" id="SSF57850">
    <property type="entry name" value="RING/U-box"/>
    <property type="match status" value="1"/>
</dbReference>